<reference evidence="1 2" key="1">
    <citation type="submission" date="2019-02" db="EMBL/GenBank/DDBJ databases">
        <title>Paenibacillus sp. nov., isolated from surface-sterilized tissue of Thalictrum simplex L.</title>
        <authorList>
            <person name="Tuo L."/>
        </authorList>
    </citation>
    <scope>NUCLEOTIDE SEQUENCE [LARGE SCALE GENOMIC DNA]</scope>
    <source>
        <strain evidence="1 2">N2SHLJ1</strain>
    </source>
</reference>
<dbReference type="RefSeq" id="WP_131015150.1">
    <property type="nucleotide sequence ID" value="NZ_SIRE01000014.1"/>
</dbReference>
<dbReference type="OrthoDB" id="981968at2"/>
<keyword evidence="2" id="KW-1185">Reference proteome</keyword>
<dbReference type="Proteomes" id="UP000293142">
    <property type="component" value="Unassembled WGS sequence"/>
</dbReference>
<name>A0A4Q9DN16_9BACL</name>
<protein>
    <submittedName>
        <fullName evidence="1">Uncharacterized protein</fullName>
    </submittedName>
</protein>
<dbReference type="EMBL" id="SIRE01000014">
    <property type="protein sequence ID" value="TBL76244.1"/>
    <property type="molecule type" value="Genomic_DNA"/>
</dbReference>
<sequence>MALIADVYEVLLKDSEGNVFATTTLQDAKIDVKVKETDVRGGRGNQLIGVLHSDRDIAITLTDVDFKYDWLAAQLGQDIVTGAGVAYAMPKFYEAAGTTTVKVTLDQTPLSVDTLAIYDQNGVKLEASSYALLGKELTFSSGVEAGDTVEVRTYQYATNAKTETITIDNAVFAKGVIAVMETIEIDNQENPINRIQYQFDNTLPTGAFTIEAKSDRSANTSQFNLRVIKPKQSTSVGKVLRFPINQ</sequence>
<proteinExistence type="predicted"/>
<accession>A0A4Q9DN16</accession>
<evidence type="ECO:0000313" key="2">
    <source>
        <dbReference type="Proteomes" id="UP000293142"/>
    </source>
</evidence>
<gene>
    <name evidence="1" type="ORF">EYB31_19770</name>
</gene>
<dbReference type="AlphaFoldDB" id="A0A4Q9DN16"/>
<comment type="caution">
    <text evidence="1">The sequence shown here is derived from an EMBL/GenBank/DDBJ whole genome shotgun (WGS) entry which is preliminary data.</text>
</comment>
<organism evidence="1 2">
    <name type="scientific">Paenibacillus thalictri</name>
    <dbReference type="NCBI Taxonomy" id="2527873"/>
    <lineage>
        <taxon>Bacteria</taxon>
        <taxon>Bacillati</taxon>
        <taxon>Bacillota</taxon>
        <taxon>Bacilli</taxon>
        <taxon>Bacillales</taxon>
        <taxon>Paenibacillaceae</taxon>
        <taxon>Paenibacillus</taxon>
    </lineage>
</organism>
<evidence type="ECO:0000313" key="1">
    <source>
        <dbReference type="EMBL" id="TBL76244.1"/>
    </source>
</evidence>